<evidence type="ECO:0000256" key="3">
    <source>
        <dbReference type="ARBA" id="ARBA00023015"/>
    </source>
</evidence>
<evidence type="ECO:0000256" key="1">
    <source>
        <dbReference type="ARBA" id="ARBA00022741"/>
    </source>
</evidence>
<accession>A9A0C3</accession>
<dbReference type="Pfam" id="PF00158">
    <property type="entry name" value="Sigma54_activat"/>
    <property type="match status" value="1"/>
</dbReference>
<keyword evidence="5" id="KW-0804">Transcription</keyword>
<dbReference type="EMBL" id="CP000859">
    <property type="protein sequence ID" value="ABW69042.1"/>
    <property type="molecule type" value="Genomic_DNA"/>
</dbReference>
<keyword evidence="2" id="KW-0067">ATP-binding</keyword>
<dbReference type="InterPro" id="IPR027417">
    <property type="entry name" value="P-loop_NTPase"/>
</dbReference>
<dbReference type="AlphaFoldDB" id="A9A0C3"/>
<evidence type="ECO:0000313" key="7">
    <source>
        <dbReference type="EMBL" id="ABW69042.1"/>
    </source>
</evidence>
<dbReference type="STRING" id="96561.Dole_3239"/>
<dbReference type="InterPro" id="IPR009057">
    <property type="entry name" value="Homeodomain-like_sf"/>
</dbReference>
<dbReference type="Proteomes" id="UP000008561">
    <property type="component" value="Chromosome"/>
</dbReference>
<dbReference type="PROSITE" id="PS50045">
    <property type="entry name" value="SIGMA54_INTERACT_4"/>
    <property type="match status" value="1"/>
</dbReference>
<dbReference type="PROSITE" id="PS00676">
    <property type="entry name" value="SIGMA54_INTERACT_2"/>
    <property type="match status" value="1"/>
</dbReference>
<keyword evidence="4" id="KW-0238">DNA-binding</keyword>
<dbReference type="Gene3D" id="1.10.10.60">
    <property type="entry name" value="Homeodomain-like"/>
    <property type="match status" value="1"/>
</dbReference>
<dbReference type="InterPro" id="IPR002197">
    <property type="entry name" value="HTH_Fis"/>
</dbReference>
<dbReference type="FunFam" id="3.40.50.300:FF:000006">
    <property type="entry name" value="DNA-binding transcriptional regulator NtrC"/>
    <property type="match status" value="1"/>
</dbReference>
<dbReference type="InterPro" id="IPR025943">
    <property type="entry name" value="Sigma_54_int_dom_ATP-bd_2"/>
</dbReference>
<dbReference type="Pfam" id="PF02954">
    <property type="entry name" value="HTH_8"/>
    <property type="match status" value="1"/>
</dbReference>
<evidence type="ECO:0000256" key="5">
    <source>
        <dbReference type="ARBA" id="ARBA00023163"/>
    </source>
</evidence>
<dbReference type="HOGENOM" id="CLU_000445_0_6_7"/>
<dbReference type="SUPFAM" id="SSF52540">
    <property type="entry name" value="P-loop containing nucleoside triphosphate hydrolases"/>
    <property type="match status" value="1"/>
</dbReference>
<dbReference type="PANTHER" id="PTHR32071:SF57">
    <property type="entry name" value="C4-DICARBOXYLATE TRANSPORT TRANSCRIPTIONAL REGULATORY PROTEIN DCTD"/>
    <property type="match status" value="1"/>
</dbReference>
<dbReference type="PRINTS" id="PR01590">
    <property type="entry name" value="HTHFIS"/>
</dbReference>
<evidence type="ECO:0000313" key="8">
    <source>
        <dbReference type="Proteomes" id="UP000008561"/>
    </source>
</evidence>
<keyword evidence="3" id="KW-0805">Transcription regulation</keyword>
<dbReference type="InterPro" id="IPR058031">
    <property type="entry name" value="AAA_lid_NorR"/>
</dbReference>
<dbReference type="GO" id="GO:0043565">
    <property type="term" value="F:sequence-specific DNA binding"/>
    <property type="evidence" value="ECO:0007669"/>
    <property type="project" value="InterPro"/>
</dbReference>
<dbReference type="Pfam" id="PF25601">
    <property type="entry name" value="AAA_lid_14"/>
    <property type="match status" value="1"/>
</dbReference>
<dbReference type="GO" id="GO:0005524">
    <property type="term" value="F:ATP binding"/>
    <property type="evidence" value="ECO:0007669"/>
    <property type="project" value="UniProtKB-KW"/>
</dbReference>
<evidence type="ECO:0000256" key="2">
    <source>
        <dbReference type="ARBA" id="ARBA00022840"/>
    </source>
</evidence>
<dbReference type="PANTHER" id="PTHR32071">
    <property type="entry name" value="TRANSCRIPTIONAL REGULATORY PROTEIN"/>
    <property type="match status" value="1"/>
</dbReference>
<feature type="domain" description="Sigma-54 factor interaction" evidence="6">
    <location>
        <begin position="144"/>
        <end position="373"/>
    </location>
</feature>
<dbReference type="KEGG" id="dol:Dole_3239"/>
<dbReference type="CDD" id="cd00009">
    <property type="entry name" value="AAA"/>
    <property type="match status" value="1"/>
</dbReference>
<dbReference type="GO" id="GO:0006355">
    <property type="term" value="P:regulation of DNA-templated transcription"/>
    <property type="evidence" value="ECO:0007669"/>
    <property type="project" value="InterPro"/>
</dbReference>
<dbReference type="Gene3D" id="3.40.50.300">
    <property type="entry name" value="P-loop containing nucleotide triphosphate hydrolases"/>
    <property type="match status" value="1"/>
</dbReference>
<dbReference type="Gene3D" id="1.10.8.60">
    <property type="match status" value="1"/>
</dbReference>
<protein>
    <submittedName>
        <fullName evidence="7">Sigma54 specific transcriptional regulator, Fis family</fullName>
    </submittedName>
</protein>
<dbReference type="InterPro" id="IPR025662">
    <property type="entry name" value="Sigma_54_int_dom_ATP-bd_1"/>
</dbReference>
<evidence type="ECO:0000256" key="4">
    <source>
        <dbReference type="ARBA" id="ARBA00023125"/>
    </source>
</evidence>
<evidence type="ECO:0000259" key="6">
    <source>
        <dbReference type="PROSITE" id="PS50045"/>
    </source>
</evidence>
<proteinExistence type="predicted"/>
<dbReference type="OrthoDB" id="5410296at2"/>
<dbReference type="PROSITE" id="PS00688">
    <property type="entry name" value="SIGMA54_INTERACT_3"/>
    <property type="match status" value="1"/>
</dbReference>
<dbReference type="PROSITE" id="PS00675">
    <property type="entry name" value="SIGMA54_INTERACT_1"/>
    <property type="match status" value="1"/>
</dbReference>
<dbReference type="RefSeq" id="WP_012176652.1">
    <property type="nucleotide sequence ID" value="NC_009943.1"/>
</dbReference>
<dbReference type="SMART" id="SM00382">
    <property type="entry name" value="AAA"/>
    <property type="match status" value="1"/>
</dbReference>
<dbReference type="eggNOG" id="COG2204">
    <property type="taxonomic scope" value="Bacteria"/>
</dbReference>
<keyword evidence="8" id="KW-1185">Reference proteome</keyword>
<dbReference type="SUPFAM" id="SSF46689">
    <property type="entry name" value="Homeodomain-like"/>
    <property type="match status" value="1"/>
</dbReference>
<name>A9A0C3_DESOH</name>
<dbReference type="InterPro" id="IPR002078">
    <property type="entry name" value="Sigma_54_int"/>
</dbReference>
<keyword evidence="1" id="KW-0547">Nucleotide-binding</keyword>
<gene>
    <name evidence="7" type="ordered locus">Dole_3239</name>
</gene>
<dbReference type="InterPro" id="IPR025944">
    <property type="entry name" value="Sigma_54_int_dom_CS"/>
</dbReference>
<organism evidence="7 8">
    <name type="scientific">Desulfosudis oleivorans (strain DSM 6200 / JCM 39069 / Hxd3)</name>
    <name type="common">Desulfococcus oleovorans</name>
    <dbReference type="NCBI Taxonomy" id="96561"/>
    <lineage>
        <taxon>Bacteria</taxon>
        <taxon>Pseudomonadati</taxon>
        <taxon>Thermodesulfobacteriota</taxon>
        <taxon>Desulfobacteria</taxon>
        <taxon>Desulfobacterales</taxon>
        <taxon>Desulfosudaceae</taxon>
        <taxon>Desulfosudis</taxon>
    </lineage>
</organism>
<sequence>MLIRLVLAIKNRNLQTYMDKQFQQFDDVQVETCGDAKNPWQRVIRSCGDILVVSASFMPAQIESSIAMLNELPETPTTVVLHNSDSSEEHAQLVGAGADVVLYDGISRKSLIEAIESTLESRRQLIQKTRLTARGQASPKLGDFISQSQSMQLLMEDVWKVIPSNAPLLVLGETGVGKEHLARAIHSESPRSAGPFTAVNAAALQEQLLESELFGHEEGAFTGAIRSRRGAFEMAHGGTIFLDEIGEMPLHLQAKLLRVLQDYEIRPVGSERSTWVDIRVIAATNQDLALAVEKQTFRKDLFYRLGVITLTIPPLSDRKEDIPGMVHRFIEHYQLKIGKEIRGVTEAAMAALCQYEWPGNVRELMNVIERAILLCPQEIIGIEDLPYIFNSPAALSKDAMTQGALDPAAWKGKTLPQVRQEVMDRVEQAYLQMVLRETRGRVGEAARMAGIHTRALYNKMQRLGIDKNRFKAAGKEEAKLL</sequence>
<reference evidence="7 8" key="1">
    <citation type="submission" date="2007-10" db="EMBL/GenBank/DDBJ databases">
        <title>Complete sequence of Desulfococcus oleovorans Hxd3.</title>
        <authorList>
            <consortium name="US DOE Joint Genome Institute"/>
            <person name="Copeland A."/>
            <person name="Lucas S."/>
            <person name="Lapidus A."/>
            <person name="Barry K."/>
            <person name="Glavina del Rio T."/>
            <person name="Dalin E."/>
            <person name="Tice H."/>
            <person name="Pitluck S."/>
            <person name="Kiss H."/>
            <person name="Brettin T."/>
            <person name="Bruce D."/>
            <person name="Detter J.C."/>
            <person name="Han C."/>
            <person name="Schmutz J."/>
            <person name="Larimer F."/>
            <person name="Land M."/>
            <person name="Hauser L."/>
            <person name="Kyrpides N."/>
            <person name="Kim E."/>
            <person name="Wawrik B."/>
            <person name="Richardson P."/>
        </authorList>
    </citation>
    <scope>NUCLEOTIDE SEQUENCE [LARGE SCALE GENOMIC DNA]</scope>
    <source>
        <strain evidence="8">DSM 6200 / JCM 39069 / Hxd3</strain>
    </source>
</reference>
<dbReference type="InterPro" id="IPR003593">
    <property type="entry name" value="AAA+_ATPase"/>
</dbReference>